<dbReference type="EMBL" id="JAEMHL010000011">
    <property type="protein sequence ID" value="MBJ6752040.1"/>
    <property type="molecule type" value="Genomic_DNA"/>
</dbReference>
<keyword evidence="3" id="KW-1185">Reference proteome</keyword>
<organism evidence="2 3">
    <name type="scientific">Geomonas anaerohicana</name>
    <dbReference type="NCBI Taxonomy" id="2798583"/>
    <lineage>
        <taxon>Bacteria</taxon>
        <taxon>Pseudomonadati</taxon>
        <taxon>Thermodesulfobacteriota</taxon>
        <taxon>Desulfuromonadia</taxon>
        <taxon>Geobacterales</taxon>
        <taxon>Geobacteraceae</taxon>
        <taxon>Geomonas</taxon>
    </lineage>
</organism>
<accession>A0ABS0YI91</accession>
<evidence type="ECO:0000256" key="1">
    <source>
        <dbReference type="SAM" id="MobiDB-lite"/>
    </source>
</evidence>
<evidence type="ECO:0000313" key="2">
    <source>
        <dbReference type="EMBL" id="MBJ6752040.1"/>
    </source>
</evidence>
<dbReference type="Proteomes" id="UP000614714">
    <property type="component" value="Unassembled WGS sequence"/>
</dbReference>
<proteinExistence type="predicted"/>
<protein>
    <submittedName>
        <fullName evidence="2">DUF3553 domain-containing protein</fullName>
    </submittedName>
</protein>
<feature type="compositionally biased region" description="Low complexity" evidence="1">
    <location>
        <begin position="73"/>
        <end position="87"/>
    </location>
</feature>
<name>A0ABS0YI91_9BACT</name>
<feature type="region of interest" description="Disordered" evidence="1">
    <location>
        <begin position="53"/>
        <end position="87"/>
    </location>
</feature>
<reference evidence="2 3" key="1">
    <citation type="submission" date="2020-12" db="EMBL/GenBank/DDBJ databases">
        <title>Geomonas sp. Red421, isolated from paddy soil.</title>
        <authorList>
            <person name="Xu Z."/>
            <person name="Zhang Z."/>
            <person name="Masuda Y."/>
            <person name="Itoh H."/>
            <person name="Senoo K."/>
        </authorList>
    </citation>
    <scope>NUCLEOTIDE SEQUENCE [LARGE SCALE GENOMIC DNA]</scope>
    <source>
        <strain evidence="2 3">Red421</strain>
    </source>
</reference>
<dbReference type="RefSeq" id="WP_199390477.1">
    <property type="nucleotide sequence ID" value="NZ_JAEMHL010000011.1"/>
</dbReference>
<sequence>MTIKRGDVVSHCGAVQWGVGKVVEIGENQASIHFNDGVFRKIAASHFGSLLPAAPASFTPPPPAKPEDKPVRVPKAPKAAAARQKKG</sequence>
<evidence type="ECO:0000313" key="3">
    <source>
        <dbReference type="Proteomes" id="UP000614714"/>
    </source>
</evidence>
<comment type="caution">
    <text evidence="2">The sequence shown here is derived from an EMBL/GenBank/DDBJ whole genome shotgun (WGS) entry which is preliminary data.</text>
</comment>
<gene>
    <name evidence="2" type="ORF">JFN91_17635</name>
</gene>